<feature type="transmembrane region" description="Helical" evidence="7">
    <location>
        <begin position="184"/>
        <end position="206"/>
    </location>
</feature>
<evidence type="ECO:0000313" key="10">
    <source>
        <dbReference type="Proteomes" id="UP001222932"/>
    </source>
</evidence>
<dbReference type="AlphaFoldDB" id="A0AAD3YDN0"/>
<feature type="transmembrane region" description="Helical" evidence="7">
    <location>
        <begin position="244"/>
        <end position="264"/>
    </location>
</feature>
<evidence type="ECO:0000256" key="6">
    <source>
        <dbReference type="ARBA" id="ARBA00023136"/>
    </source>
</evidence>
<comment type="caution">
    <text evidence="9">The sequence shown here is derived from an EMBL/GenBank/DDBJ whole genome shotgun (WGS) entry which is preliminary data.</text>
</comment>
<gene>
    <name evidence="9" type="ORF">CspeluHIS016_0501360</name>
</gene>
<feature type="transmembrane region" description="Helical" evidence="7">
    <location>
        <begin position="77"/>
        <end position="97"/>
    </location>
</feature>
<sequence>MSLDVHEKAYHEKSSDAQVEVHAAEDPYDDLDNTHIGEHGLRRDLPSRVVTMIAIAGTIGTGLFVGSGASLTRGGPVGLWLGYTLVGTGVGCMMVSLGEMSCFAPSVGGYVEMATKYVDPAMGFMMGINAFLSCAFGIPTELTAIASLFTYWDHNLSHAAAYITAFLVLTVLVNIMGVKYYGEIEFFFACLKLTTLVGLMIFALIYNLGGVPTSKTFIGGKFWREEPFNNDFLGVKPKALSNFLGFWAVFTGAAFAYSAIESVAVMGGEAHNPRKNIAKAIKTTFIRILFIYVVGTLMISLNVYFKDPLLLSEIEKDSGNAGSSPWVIMCKNANVQVLPHIINAVVITSALSSGNEQLYVLSRLLMALARERQLPKVFLRTSRNGIPYMGVAVGAAFACLAYLSVSNGSNQAFIWLSNLSALSALITWSGISLCFIRFQKACNFQGIDRNKLTYHGWLQPYLAYYTMILFLLVLITNGFTAWIPTFDISTFFASYITIPVVILCYVGWKLGAKTKVVKIADIDLSRGPHEALKGTRYDPMMASSNFEHSASV</sequence>
<name>A0AAD3YDN0_9TREE</name>
<dbReference type="InterPro" id="IPR004841">
    <property type="entry name" value="AA-permease/SLC12A_dom"/>
</dbReference>
<dbReference type="InterPro" id="IPR050524">
    <property type="entry name" value="APC_YAT"/>
</dbReference>
<dbReference type="GO" id="GO:0015171">
    <property type="term" value="F:amino acid transmembrane transporter activity"/>
    <property type="evidence" value="ECO:0007669"/>
    <property type="project" value="TreeGrafter"/>
</dbReference>
<keyword evidence="3 7" id="KW-0812">Transmembrane</keyword>
<evidence type="ECO:0000259" key="8">
    <source>
        <dbReference type="Pfam" id="PF00324"/>
    </source>
</evidence>
<reference evidence="9" key="1">
    <citation type="journal article" date="2023" name="BMC Genomics">
        <title>Chromosome-level genome assemblies of Cutaneotrichosporon spp. (Trichosporonales, Basidiomycota) reveal imbalanced evolution between nucleotide sequences and chromosome synteny.</title>
        <authorList>
            <person name="Kobayashi Y."/>
            <person name="Kayamori A."/>
            <person name="Aoki K."/>
            <person name="Shiwa Y."/>
            <person name="Matsutani M."/>
            <person name="Fujita N."/>
            <person name="Sugita T."/>
            <person name="Iwasaki W."/>
            <person name="Tanaka N."/>
            <person name="Takashima M."/>
        </authorList>
    </citation>
    <scope>NUCLEOTIDE SEQUENCE</scope>
    <source>
        <strain evidence="9">HIS016</strain>
    </source>
</reference>
<accession>A0AAD3YDN0</accession>
<dbReference type="GO" id="GO:0016020">
    <property type="term" value="C:membrane"/>
    <property type="evidence" value="ECO:0007669"/>
    <property type="project" value="UniProtKB-SubCell"/>
</dbReference>
<keyword evidence="2" id="KW-0813">Transport</keyword>
<dbReference type="EMBL" id="BTCM01000005">
    <property type="protein sequence ID" value="GMK58104.1"/>
    <property type="molecule type" value="Genomic_DNA"/>
</dbReference>
<evidence type="ECO:0000256" key="4">
    <source>
        <dbReference type="ARBA" id="ARBA00022970"/>
    </source>
</evidence>
<proteinExistence type="predicted"/>
<evidence type="ECO:0000256" key="5">
    <source>
        <dbReference type="ARBA" id="ARBA00022989"/>
    </source>
</evidence>
<comment type="subcellular location">
    <subcellularLocation>
        <location evidence="1">Membrane</location>
        <topology evidence="1">Multi-pass membrane protein</topology>
    </subcellularLocation>
</comment>
<feature type="transmembrane region" description="Helical" evidence="7">
    <location>
        <begin position="412"/>
        <end position="436"/>
    </location>
</feature>
<keyword evidence="5 7" id="KW-1133">Transmembrane helix</keyword>
<feature type="transmembrane region" description="Helical" evidence="7">
    <location>
        <begin position="117"/>
        <end position="139"/>
    </location>
</feature>
<feature type="transmembrane region" description="Helical" evidence="7">
    <location>
        <begin position="159"/>
        <end position="177"/>
    </location>
</feature>
<keyword evidence="4" id="KW-0029">Amino-acid transport</keyword>
<reference evidence="9" key="2">
    <citation type="submission" date="2023-06" db="EMBL/GenBank/DDBJ databases">
        <authorList>
            <person name="Kobayashi Y."/>
            <person name="Kayamori A."/>
            <person name="Aoki K."/>
            <person name="Shiwa Y."/>
            <person name="Fujita N."/>
            <person name="Sugita T."/>
            <person name="Iwasaki W."/>
            <person name="Tanaka N."/>
            <person name="Takashima M."/>
        </authorList>
    </citation>
    <scope>NUCLEOTIDE SEQUENCE</scope>
    <source>
        <strain evidence="9">HIS016</strain>
    </source>
</reference>
<evidence type="ECO:0000256" key="2">
    <source>
        <dbReference type="ARBA" id="ARBA00022448"/>
    </source>
</evidence>
<dbReference type="FunFam" id="1.20.1740.10:FF:000001">
    <property type="entry name" value="Amino acid permease"/>
    <property type="match status" value="1"/>
</dbReference>
<feature type="transmembrane region" description="Helical" evidence="7">
    <location>
        <begin position="457"/>
        <end position="482"/>
    </location>
</feature>
<evidence type="ECO:0000256" key="7">
    <source>
        <dbReference type="SAM" id="Phobius"/>
    </source>
</evidence>
<keyword evidence="6 7" id="KW-0472">Membrane</keyword>
<dbReference type="PANTHER" id="PTHR43341:SF1">
    <property type="entry name" value="GENERAL AMINO-ACID PERMEASE GAP1"/>
    <property type="match status" value="1"/>
</dbReference>
<dbReference type="Gene3D" id="1.20.1740.10">
    <property type="entry name" value="Amino acid/polyamine transporter I"/>
    <property type="match status" value="1"/>
</dbReference>
<dbReference type="Proteomes" id="UP001222932">
    <property type="component" value="Unassembled WGS sequence"/>
</dbReference>
<dbReference type="PIRSF" id="PIRSF006060">
    <property type="entry name" value="AA_transporter"/>
    <property type="match status" value="1"/>
</dbReference>
<keyword evidence="10" id="KW-1185">Reference proteome</keyword>
<protein>
    <recommendedName>
        <fullName evidence="8">Amino acid permease/ SLC12A domain-containing protein</fullName>
    </recommendedName>
</protein>
<dbReference type="PANTHER" id="PTHR43341">
    <property type="entry name" value="AMINO ACID PERMEASE"/>
    <property type="match status" value="1"/>
</dbReference>
<organism evidence="9 10">
    <name type="scientific">Cutaneotrichosporon spelunceum</name>
    <dbReference type="NCBI Taxonomy" id="1672016"/>
    <lineage>
        <taxon>Eukaryota</taxon>
        <taxon>Fungi</taxon>
        <taxon>Dikarya</taxon>
        <taxon>Basidiomycota</taxon>
        <taxon>Agaricomycotina</taxon>
        <taxon>Tremellomycetes</taxon>
        <taxon>Trichosporonales</taxon>
        <taxon>Trichosporonaceae</taxon>
        <taxon>Cutaneotrichosporon</taxon>
    </lineage>
</organism>
<dbReference type="Pfam" id="PF00324">
    <property type="entry name" value="AA_permease"/>
    <property type="match status" value="1"/>
</dbReference>
<feature type="transmembrane region" description="Helical" evidence="7">
    <location>
        <begin position="488"/>
        <end position="508"/>
    </location>
</feature>
<evidence type="ECO:0000313" key="9">
    <source>
        <dbReference type="EMBL" id="GMK58104.1"/>
    </source>
</evidence>
<feature type="transmembrane region" description="Helical" evidence="7">
    <location>
        <begin position="49"/>
        <end position="71"/>
    </location>
</feature>
<evidence type="ECO:0000256" key="1">
    <source>
        <dbReference type="ARBA" id="ARBA00004141"/>
    </source>
</evidence>
<feature type="transmembrane region" description="Helical" evidence="7">
    <location>
        <begin position="285"/>
        <end position="305"/>
    </location>
</feature>
<feature type="domain" description="Amino acid permease/ SLC12A" evidence="8">
    <location>
        <begin position="50"/>
        <end position="518"/>
    </location>
</feature>
<evidence type="ECO:0000256" key="3">
    <source>
        <dbReference type="ARBA" id="ARBA00022692"/>
    </source>
</evidence>
<feature type="transmembrane region" description="Helical" evidence="7">
    <location>
        <begin position="386"/>
        <end position="406"/>
    </location>
</feature>